<keyword evidence="3" id="KW-1185">Reference proteome</keyword>
<dbReference type="GO" id="GO:0140359">
    <property type="term" value="F:ABC-type transporter activity"/>
    <property type="evidence" value="ECO:0007669"/>
    <property type="project" value="InterPro"/>
</dbReference>
<dbReference type="OrthoDB" id="93707at2157"/>
<dbReference type="KEGG" id="ppac:PAP_06115"/>
<dbReference type="PANTHER" id="PTHR43471">
    <property type="entry name" value="ABC TRANSPORTER PERMEASE"/>
    <property type="match status" value="1"/>
</dbReference>
<keyword evidence="1" id="KW-1133">Transmembrane helix</keyword>
<dbReference type="GeneID" id="24842344"/>
<dbReference type="PANTHER" id="PTHR43471:SF10">
    <property type="entry name" value="SLL1107 PROTEIN"/>
    <property type="match status" value="1"/>
</dbReference>
<dbReference type="GO" id="GO:0005886">
    <property type="term" value="C:plasma membrane"/>
    <property type="evidence" value="ECO:0007669"/>
    <property type="project" value="UniProtKB-SubCell"/>
</dbReference>
<dbReference type="AlphaFoldDB" id="A0A075LYH1"/>
<dbReference type="eggNOG" id="arCOG02443">
    <property type="taxonomic scope" value="Archaea"/>
</dbReference>
<feature type="transmembrane region" description="Helical" evidence="1">
    <location>
        <begin position="60"/>
        <end position="82"/>
    </location>
</feature>
<dbReference type="EMBL" id="CP006019">
    <property type="protein sequence ID" value="AIF69623.1"/>
    <property type="molecule type" value="Genomic_DNA"/>
</dbReference>
<reference evidence="2 3" key="2">
    <citation type="journal article" date="2015" name="Genome Announc.">
        <title>Complete Genome Sequence of Hyperthermophilic Piezophilic Archaeon Palaeococcus pacificus DY20341T, Isolated from Deep-Sea Hydrothermal Sediments.</title>
        <authorList>
            <person name="Zeng X."/>
            <person name="Jebbar M."/>
            <person name="Shao Z."/>
        </authorList>
    </citation>
    <scope>NUCLEOTIDE SEQUENCE [LARGE SCALE GENOMIC DNA]</scope>
    <source>
        <strain evidence="2 3">DY20341</strain>
    </source>
</reference>
<accession>A0A075LYH1</accession>
<dbReference type="HOGENOM" id="CLU_1060152_0_0_2"/>
<reference evidence="3" key="1">
    <citation type="submission" date="2013-06" db="EMBL/GenBank/DDBJ databases">
        <title>Complete Genome Sequence of Hyperthermophilic Palaeococcus pacificus DY20341T, Isolated from a Deep-Sea Hydrothermal Sediments.</title>
        <authorList>
            <person name="Zeng X."/>
            <person name="Shao Z."/>
        </authorList>
    </citation>
    <scope>NUCLEOTIDE SEQUENCE [LARGE SCALE GENOMIC DNA]</scope>
    <source>
        <strain evidence="3">DY20341</strain>
    </source>
</reference>
<organism evidence="2 3">
    <name type="scientific">Palaeococcus pacificus DY20341</name>
    <dbReference type="NCBI Taxonomy" id="1343739"/>
    <lineage>
        <taxon>Archaea</taxon>
        <taxon>Methanobacteriati</taxon>
        <taxon>Methanobacteriota</taxon>
        <taxon>Thermococci</taxon>
        <taxon>Thermococcales</taxon>
        <taxon>Thermococcaceae</taxon>
        <taxon>Palaeococcus</taxon>
    </lineage>
</organism>
<feature type="transmembrane region" description="Helical" evidence="1">
    <location>
        <begin position="181"/>
        <end position="200"/>
    </location>
</feature>
<dbReference type="Pfam" id="PF12679">
    <property type="entry name" value="ABC2_membrane_2"/>
    <property type="match status" value="1"/>
</dbReference>
<feature type="transmembrane region" description="Helical" evidence="1">
    <location>
        <begin position="103"/>
        <end position="129"/>
    </location>
</feature>
<keyword evidence="1" id="KW-0472">Membrane</keyword>
<feature type="transmembrane region" description="Helical" evidence="1">
    <location>
        <begin position="149"/>
        <end position="174"/>
    </location>
</feature>
<sequence>MISILYQNEIIRLLKSRRFKVMLSVMLLPVVVYFFTHEEITEYGVKALERSFQINMSEFMINFWMGVIGQLIVIILMSDLLASEIDKGTMRLLLTKPIRKSEIVIGKFSAGMTALAVLYGIPYLTMQIYGVLLYKSGFEGFTSTLNDFLFALGVTLLLLGSLGAFAMFLSIIVARPLYASLASFAVVFIAQFIIPSLPFFDNPERFNLSYQVGVLLKKGFSLHTGLDAYKGDPNMSALFFLSIILISLILTLVGIYRKEYEG</sequence>
<evidence type="ECO:0000313" key="3">
    <source>
        <dbReference type="Proteomes" id="UP000027981"/>
    </source>
</evidence>
<feature type="transmembrane region" description="Helical" evidence="1">
    <location>
        <begin position="237"/>
        <end position="256"/>
    </location>
</feature>
<feature type="transmembrane region" description="Helical" evidence="1">
    <location>
        <begin position="21"/>
        <end position="40"/>
    </location>
</feature>
<name>A0A075LYH1_9EURY</name>
<keyword evidence="1" id="KW-0812">Transmembrane</keyword>
<evidence type="ECO:0000313" key="2">
    <source>
        <dbReference type="EMBL" id="AIF69623.1"/>
    </source>
</evidence>
<dbReference type="RefSeq" id="WP_048165161.1">
    <property type="nucleotide sequence ID" value="NZ_CP006019.1"/>
</dbReference>
<gene>
    <name evidence="2" type="ORF">PAP_06115</name>
</gene>
<dbReference type="STRING" id="1343739.PAP_06115"/>
<proteinExistence type="predicted"/>
<dbReference type="Proteomes" id="UP000027981">
    <property type="component" value="Chromosome"/>
</dbReference>
<protein>
    <submittedName>
        <fullName evidence="2">ABC transporter permease</fullName>
    </submittedName>
</protein>
<evidence type="ECO:0000256" key="1">
    <source>
        <dbReference type="SAM" id="Phobius"/>
    </source>
</evidence>